<reference evidence="8" key="2">
    <citation type="submission" date="2021-09" db="EMBL/GenBank/DDBJ databases">
        <authorList>
            <person name="Gilroy R."/>
        </authorList>
    </citation>
    <scope>NUCLEOTIDE SEQUENCE</scope>
    <source>
        <strain evidence="8">CHK121-7720</strain>
    </source>
</reference>
<dbReference type="PANTHER" id="PTHR10491">
    <property type="entry name" value="DTDP-4-DEHYDRORHAMNOSE REDUCTASE"/>
    <property type="match status" value="1"/>
</dbReference>
<evidence type="ECO:0000256" key="3">
    <source>
        <dbReference type="ARBA" id="ARBA00012929"/>
    </source>
</evidence>
<dbReference type="AlphaFoldDB" id="A0A921SUB4"/>
<dbReference type="CDD" id="cd05254">
    <property type="entry name" value="dTDP_HR_like_SDR_e"/>
    <property type="match status" value="1"/>
</dbReference>
<comment type="pathway">
    <text evidence="1 6">Carbohydrate biosynthesis; dTDP-L-rhamnose biosynthesis.</text>
</comment>
<dbReference type="GO" id="GO:0005829">
    <property type="term" value="C:cytosol"/>
    <property type="evidence" value="ECO:0007669"/>
    <property type="project" value="TreeGrafter"/>
</dbReference>
<evidence type="ECO:0000259" key="7">
    <source>
        <dbReference type="Pfam" id="PF04321"/>
    </source>
</evidence>
<organism evidence="8 9">
    <name type="scientific">Barnesiella viscericola</name>
    <dbReference type="NCBI Taxonomy" id="397865"/>
    <lineage>
        <taxon>Bacteria</taxon>
        <taxon>Pseudomonadati</taxon>
        <taxon>Bacteroidota</taxon>
        <taxon>Bacteroidia</taxon>
        <taxon>Bacteroidales</taxon>
        <taxon>Barnesiellaceae</taxon>
        <taxon>Barnesiella</taxon>
    </lineage>
</organism>
<dbReference type="Pfam" id="PF04321">
    <property type="entry name" value="RmlD_sub_bind"/>
    <property type="match status" value="1"/>
</dbReference>
<dbReference type="Gene3D" id="3.40.50.720">
    <property type="entry name" value="NAD(P)-binding Rossmann-like Domain"/>
    <property type="match status" value="1"/>
</dbReference>
<evidence type="ECO:0000256" key="1">
    <source>
        <dbReference type="ARBA" id="ARBA00004781"/>
    </source>
</evidence>
<dbReference type="Proteomes" id="UP000757103">
    <property type="component" value="Unassembled WGS sequence"/>
</dbReference>
<dbReference type="EMBL" id="DYUD01000015">
    <property type="protein sequence ID" value="HJG88790.1"/>
    <property type="molecule type" value="Genomic_DNA"/>
</dbReference>
<dbReference type="InterPro" id="IPR005913">
    <property type="entry name" value="dTDP_dehydrorham_reduct"/>
</dbReference>
<keyword evidence="6" id="KW-0521">NADP</keyword>
<dbReference type="SUPFAM" id="SSF51735">
    <property type="entry name" value="NAD(P)-binding Rossmann-fold domains"/>
    <property type="match status" value="1"/>
</dbReference>
<protein>
    <recommendedName>
        <fullName evidence="4 6">dTDP-4-dehydrorhamnose reductase</fullName>
        <ecNumber evidence="3 6">1.1.1.133</ecNumber>
    </recommendedName>
</protein>
<sequence length="289" mass="32471">MTKKILITGANGQLGHEMRNLLADDSRFECRFTDMAELDICDAQAVSRALAETPVDYVVNCAAYTQVDKAEENEVLCRRINAEAVGNLARAAAACGARMIHISTDYVFDGHGYRPYTETMQPHPQSVYGSTKLEGEELLTRYCPQSVILRTAWLYSPYGNNFVKTMLRLGHEREELTVVADQIGTPTCAADLALVVRTVLLADRFVPGIYHVSDEGACSWYDFAVAIHRLVGITTCRVKPIRSDEYPSRARRPFYSVLDKSKIKQTYGLTLPHWYESLSHCINLLQETH</sequence>
<accession>A0A921SUB4</accession>
<dbReference type="NCBIfam" id="TIGR01214">
    <property type="entry name" value="rmlD"/>
    <property type="match status" value="1"/>
</dbReference>
<proteinExistence type="inferred from homology"/>
<evidence type="ECO:0000313" key="9">
    <source>
        <dbReference type="Proteomes" id="UP000757103"/>
    </source>
</evidence>
<dbReference type="GO" id="GO:0008831">
    <property type="term" value="F:dTDP-4-dehydrorhamnose reductase activity"/>
    <property type="evidence" value="ECO:0007669"/>
    <property type="project" value="UniProtKB-EC"/>
</dbReference>
<evidence type="ECO:0000256" key="2">
    <source>
        <dbReference type="ARBA" id="ARBA00010944"/>
    </source>
</evidence>
<comment type="caution">
    <text evidence="8">The sequence shown here is derived from an EMBL/GenBank/DDBJ whole genome shotgun (WGS) entry which is preliminary data.</text>
</comment>
<dbReference type="RefSeq" id="WP_273305825.1">
    <property type="nucleotide sequence ID" value="NZ_DYUD01000015.1"/>
</dbReference>
<reference evidence="8" key="1">
    <citation type="journal article" date="2021" name="PeerJ">
        <title>Extensive microbial diversity within the chicken gut microbiome revealed by metagenomics and culture.</title>
        <authorList>
            <person name="Gilroy R."/>
            <person name="Ravi A."/>
            <person name="Getino M."/>
            <person name="Pursley I."/>
            <person name="Horton D.L."/>
            <person name="Alikhan N.F."/>
            <person name="Baker D."/>
            <person name="Gharbi K."/>
            <person name="Hall N."/>
            <person name="Watson M."/>
            <person name="Adriaenssens E.M."/>
            <person name="Foster-Nyarko E."/>
            <person name="Jarju S."/>
            <person name="Secka A."/>
            <person name="Antonio M."/>
            <person name="Oren A."/>
            <person name="Chaudhuri R.R."/>
            <person name="La Ragione R."/>
            <person name="Hildebrand F."/>
            <person name="Pallen M.J."/>
        </authorList>
    </citation>
    <scope>NUCLEOTIDE SEQUENCE</scope>
    <source>
        <strain evidence="8">CHK121-7720</strain>
    </source>
</reference>
<gene>
    <name evidence="8" type="primary">rfbD</name>
    <name evidence="8" type="ORF">K8U91_04850</name>
</gene>
<comment type="function">
    <text evidence="6">Catalyzes the reduction of dTDP-6-deoxy-L-lyxo-4-hexulose to yield dTDP-L-rhamnose.</text>
</comment>
<evidence type="ECO:0000256" key="4">
    <source>
        <dbReference type="ARBA" id="ARBA00017099"/>
    </source>
</evidence>
<feature type="domain" description="RmlD-like substrate binding" evidence="7">
    <location>
        <begin position="4"/>
        <end position="285"/>
    </location>
</feature>
<dbReference type="EC" id="1.1.1.133" evidence="3 6"/>
<keyword evidence="6 8" id="KW-0560">Oxidoreductase</keyword>
<dbReference type="GO" id="GO:0019305">
    <property type="term" value="P:dTDP-rhamnose biosynthetic process"/>
    <property type="evidence" value="ECO:0007669"/>
    <property type="project" value="TreeGrafter"/>
</dbReference>
<dbReference type="InterPro" id="IPR036291">
    <property type="entry name" value="NAD(P)-bd_dom_sf"/>
</dbReference>
<evidence type="ECO:0000256" key="6">
    <source>
        <dbReference type="RuleBase" id="RU364082"/>
    </source>
</evidence>
<comment type="similarity">
    <text evidence="2 6">Belongs to the dTDP-4-dehydrorhamnose reductase family.</text>
</comment>
<dbReference type="PANTHER" id="PTHR10491:SF4">
    <property type="entry name" value="METHIONINE ADENOSYLTRANSFERASE 2 SUBUNIT BETA"/>
    <property type="match status" value="1"/>
</dbReference>
<comment type="catalytic activity">
    <reaction evidence="5">
        <text>dTDP-beta-L-rhamnose + NADP(+) = dTDP-4-dehydro-beta-L-rhamnose + NADPH + H(+)</text>
        <dbReference type="Rhea" id="RHEA:21796"/>
        <dbReference type="ChEBI" id="CHEBI:15378"/>
        <dbReference type="ChEBI" id="CHEBI:57510"/>
        <dbReference type="ChEBI" id="CHEBI:57783"/>
        <dbReference type="ChEBI" id="CHEBI:58349"/>
        <dbReference type="ChEBI" id="CHEBI:62830"/>
        <dbReference type="EC" id="1.1.1.133"/>
    </reaction>
</comment>
<dbReference type="Gene3D" id="3.90.25.10">
    <property type="entry name" value="UDP-galactose 4-epimerase, domain 1"/>
    <property type="match status" value="1"/>
</dbReference>
<dbReference type="InterPro" id="IPR029903">
    <property type="entry name" value="RmlD-like-bd"/>
</dbReference>
<evidence type="ECO:0000256" key="5">
    <source>
        <dbReference type="ARBA" id="ARBA00048200"/>
    </source>
</evidence>
<name>A0A921SUB4_9BACT</name>
<evidence type="ECO:0000313" key="8">
    <source>
        <dbReference type="EMBL" id="HJG88790.1"/>
    </source>
</evidence>